<feature type="transmembrane region" description="Helical" evidence="13">
    <location>
        <begin position="213"/>
        <end position="236"/>
    </location>
</feature>
<dbReference type="CDD" id="cd00637">
    <property type="entry name" value="7tm_classA_rhodopsin-like"/>
    <property type="match status" value="1"/>
</dbReference>
<keyword evidence="3" id="KW-1003">Cell membrane</keyword>
<comment type="subcellular location">
    <subcellularLocation>
        <location evidence="1">Cell membrane</location>
        <topology evidence="1">Multi-pass membrane protein</topology>
    </subcellularLocation>
</comment>
<evidence type="ECO:0000256" key="4">
    <source>
        <dbReference type="ARBA" id="ARBA00022692"/>
    </source>
</evidence>
<dbReference type="OrthoDB" id="10042731at2759"/>
<dbReference type="GO" id="GO:0005886">
    <property type="term" value="C:plasma membrane"/>
    <property type="evidence" value="ECO:0007669"/>
    <property type="project" value="UniProtKB-SubCell"/>
</dbReference>
<name>A0A6P9A739_THRPL</name>
<dbReference type="Gene3D" id="1.20.1070.10">
    <property type="entry name" value="Rhodopsin 7-helix transmembrane proteins"/>
    <property type="match status" value="1"/>
</dbReference>
<dbReference type="PROSITE" id="PS50262">
    <property type="entry name" value="G_PROTEIN_RECEP_F1_2"/>
    <property type="match status" value="1"/>
</dbReference>
<dbReference type="RefSeq" id="XP_034253737.1">
    <property type="nucleotide sequence ID" value="XM_034397846.1"/>
</dbReference>
<accession>A0A6P9A739</accession>
<feature type="transmembrane region" description="Helical" evidence="13">
    <location>
        <begin position="390"/>
        <end position="411"/>
    </location>
</feature>
<dbReference type="GeneID" id="117652754"/>
<reference evidence="16" key="1">
    <citation type="submission" date="2025-08" db="UniProtKB">
        <authorList>
            <consortium name="RefSeq"/>
        </authorList>
    </citation>
    <scope>IDENTIFICATION</scope>
    <source>
        <tissue evidence="16">Total insect</tissue>
    </source>
</reference>
<protein>
    <submittedName>
        <fullName evidence="16">Lysophosphatidic acid receptor 3-like</fullName>
    </submittedName>
</protein>
<dbReference type="InterPro" id="IPR017452">
    <property type="entry name" value="GPCR_Rhodpsn_7TM"/>
</dbReference>
<evidence type="ECO:0000259" key="14">
    <source>
        <dbReference type="PROSITE" id="PS50262"/>
    </source>
</evidence>
<feature type="transmembrane region" description="Helical" evidence="13">
    <location>
        <begin position="423"/>
        <end position="445"/>
    </location>
</feature>
<dbReference type="InterPro" id="IPR000276">
    <property type="entry name" value="GPCR_Rhodpsn"/>
</dbReference>
<evidence type="ECO:0000313" key="16">
    <source>
        <dbReference type="RefSeq" id="XP_034253737.1"/>
    </source>
</evidence>
<feature type="domain" description="G-protein coupled receptors family 1 profile" evidence="14">
    <location>
        <begin position="184"/>
        <end position="443"/>
    </location>
</feature>
<evidence type="ECO:0000256" key="6">
    <source>
        <dbReference type="ARBA" id="ARBA00023040"/>
    </source>
</evidence>
<keyword evidence="10 11" id="KW-0807">Transducer</keyword>
<feature type="transmembrane region" description="Helical" evidence="13">
    <location>
        <begin position="256"/>
        <end position="274"/>
    </location>
</feature>
<dbReference type="PANTHER" id="PTHR24246:SF27">
    <property type="entry name" value="ADENOSINE RECEPTOR, ISOFORM A"/>
    <property type="match status" value="1"/>
</dbReference>
<evidence type="ECO:0000256" key="10">
    <source>
        <dbReference type="ARBA" id="ARBA00023224"/>
    </source>
</evidence>
<evidence type="ECO:0000256" key="8">
    <source>
        <dbReference type="ARBA" id="ARBA00023170"/>
    </source>
</evidence>
<evidence type="ECO:0000256" key="2">
    <source>
        <dbReference type="ARBA" id="ARBA00010663"/>
    </source>
</evidence>
<dbReference type="GO" id="GO:0007189">
    <property type="term" value="P:adenylate cyclase-activating G protein-coupled receptor signaling pathway"/>
    <property type="evidence" value="ECO:0007669"/>
    <property type="project" value="TreeGrafter"/>
</dbReference>
<dbReference type="AlphaFoldDB" id="A0A6P9A739"/>
<evidence type="ECO:0000256" key="1">
    <source>
        <dbReference type="ARBA" id="ARBA00004651"/>
    </source>
</evidence>
<feature type="region of interest" description="Disordered" evidence="12">
    <location>
        <begin position="498"/>
        <end position="518"/>
    </location>
</feature>
<dbReference type="Pfam" id="PF00001">
    <property type="entry name" value="7tm_1"/>
    <property type="match status" value="1"/>
</dbReference>
<evidence type="ECO:0000313" key="15">
    <source>
        <dbReference type="Proteomes" id="UP000515158"/>
    </source>
</evidence>
<feature type="transmembrane region" description="Helical" evidence="13">
    <location>
        <begin position="171"/>
        <end position="193"/>
    </location>
</feature>
<dbReference type="GO" id="GO:0001973">
    <property type="term" value="P:G protein-coupled adenosine receptor signaling pathway"/>
    <property type="evidence" value="ECO:0007669"/>
    <property type="project" value="TreeGrafter"/>
</dbReference>
<feature type="transmembrane region" description="Helical" evidence="13">
    <location>
        <begin position="295"/>
        <end position="316"/>
    </location>
</feature>
<keyword evidence="5 13" id="KW-1133">Transmembrane helix</keyword>
<dbReference type="PROSITE" id="PS00237">
    <property type="entry name" value="G_PROTEIN_RECEP_F1_1"/>
    <property type="match status" value="1"/>
</dbReference>
<evidence type="ECO:0000256" key="7">
    <source>
        <dbReference type="ARBA" id="ARBA00023136"/>
    </source>
</evidence>
<dbReference type="KEGG" id="tpal:117652754"/>
<feature type="transmembrane region" description="Helical" evidence="13">
    <location>
        <begin position="336"/>
        <end position="357"/>
    </location>
</feature>
<evidence type="ECO:0000256" key="3">
    <source>
        <dbReference type="ARBA" id="ARBA00022475"/>
    </source>
</evidence>
<evidence type="ECO:0000256" key="9">
    <source>
        <dbReference type="ARBA" id="ARBA00023180"/>
    </source>
</evidence>
<keyword evidence="7 13" id="KW-0472">Membrane</keyword>
<dbReference type="PRINTS" id="PR00237">
    <property type="entry name" value="GPCRRHODOPSN"/>
</dbReference>
<dbReference type="SUPFAM" id="SSF81321">
    <property type="entry name" value="Family A G protein-coupled receptor-like"/>
    <property type="match status" value="1"/>
</dbReference>
<keyword evidence="9" id="KW-0325">Glycoprotein</keyword>
<dbReference type="Proteomes" id="UP000515158">
    <property type="component" value="Unplaced"/>
</dbReference>
<gene>
    <name evidence="16" type="primary">LOC117652754</name>
</gene>
<keyword evidence="6 11" id="KW-0297">G-protein coupled receptor</keyword>
<sequence>MLRASREQSENKSTHNQNRNDICTRVSAASLNSSLRVKDGLLEHSPYALLGSSREAPINTRLRDAAHRQRPGSVRCSAHVDSVVWLGDRGGGRVVRGDVLVVNARVVDGEGGGEAGRALRPRRRRYDARHPAAPAPLEAVAERYCPLEVGGLDGGAGEDAEALRQFFKVKLAVDVAVCFLVLAGNALTISALLHQRWCRKETLCPRFKVSSLFVMNLAVADFLIGCSMLFFLVSHYVCSISEYMTQHRFLCVTKTATFMFSGIISVCTLGAISIDRYVAVIHSLRYQEYMTRRRACGIISLTWVVGLVSASSLFLWNHFEAGKPCLDTVIPKRLMVFLVAPLHVLVLSVILVAHIRIRQEIKRMRARRKEHEKSIWGAQVQRGSIKSMRAVVLVIGCYVVCYVPFTCVLGARLMGVRSPGMDMAFQILCTVINLNPMLNPFIYSWKNASVRTALRQFFDKVALLTGVSAPRDPRDGKKVISTTLTASSLTASSLSATLSHSGQGRQGPGQGPAVISGKQVPERYVPYENVI</sequence>
<dbReference type="InParanoid" id="A0A6P9A739"/>
<evidence type="ECO:0000256" key="11">
    <source>
        <dbReference type="RuleBase" id="RU000688"/>
    </source>
</evidence>
<evidence type="ECO:0000256" key="5">
    <source>
        <dbReference type="ARBA" id="ARBA00022989"/>
    </source>
</evidence>
<keyword evidence="8 11" id="KW-0675">Receptor</keyword>
<comment type="similarity">
    <text evidence="2 11">Belongs to the G-protein coupled receptor 1 family.</text>
</comment>
<evidence type="ECO:0000256" key="13">
    <source>
        <dbReference type="SAM" id="Phobius"/>
    </source>
</evidence>
<dbReference type="GO" id="GO:0004930">
    <property type="term" value="F:G protein-coupled receptor activity"/>
    <property type="evidence" value="ECO:0007669"/>
    <property type="project" value="UniProtKB-KW"/>
</dbReference>
<organism evidence="16">
    <name type="scientific">Thrips palmi</name>
    <name type="common">Melon thrips</name>
    <dbReference type="NCBI Taxonomy" id="161013"/>
    <lineage>
        <taxon>Eukaryota</taxon>
        <taxon>Metazoa</taxon>
        <taxon>Ecdysozoa</taxon>
        <taxon>Arthropoda</taxon>
        <taxon>Hexapoda</taxon>
        <taxon>Insecta</taxon>
        <taxon>Pterygota</taxon>
        <taxon>Neoptera</taxon>
        <taxon>Paraneoptera</taxon>
        <taxon>Thysanoptera</taxon>
        <taxon>Terebrantia</taxon>
        <taxon>Thripoidea</taxon>
        <taxon>Thripidae</taxon>
        <taxon>Thrips</taxon>
    </lineage>
</organism>
<feature type="compositionally biased region" description="Basic and acidic residues" evidence="12">
    <location>
        <begin position="1"/>
        <end position="13"/>
    </location>
</feature>
<evidence type="ECO:0000256" key="12">
    <source>
        <dbReference type="SAM" id="MobiDB-lite"/>
    </source>
</evidence>
<keyword evidence="4 11" id="KW-0812">Transmembrane</keyword>
<keyword evidence="15" id="KW-1185">Reference proteome</keyword>
<dbReference type="PANTHER" id="PTHR24246">
    <property type="entry name" value="OLFACTORY RECEPTOR AND ADENOSINE RECEPTOR"/>
    <property type="match status" value="1"/>
</dbReference>
<proteinExistence type="inferred from homology"/>
<feature type="region of interest" description="Disordered" evidence="12">
    <location>
        <begin position="1"/>
        <end position="20"/>
    </location>
</feature>